<evidence type="ECO:0000313" key="2">
    <source>
        <dbReference type="EMBL" id="MBB4799686.1"/>
    </source>
</evidence>
<feature type="signal peptide" evidence="1">
    <location>
        <begin position="1"/>
        <end position="21"/>
    </location>
</feature>
<keyword evidence="1" id="KW-0732">Signal</keyword>
<dbReference type="EMBL" id="JACHKY010000007">
    <property type="protein sequence ID" value="MBB4799686.1"/>
    <property type="molecule type" value="Genomic_DNA"/>
</dbReference>
<organism evidence="2 3">
    <name type="scientific">Brevundimonas bullata</name>
    <dbReference type="NCBI Taxonomy" id="13160"/>
    <lineage>
        <taxon>Bacteria</taxon>
        <taxon>Pseudomonadati</taxon>
        <taxon>Pseudomonadota</taxon>
        <taxon>Alphaproteobacteria</taxon>
        <taxon>Caulobacterales</taxon>
        <taxon>Caulobacteraceae</taxon>
        <taxon>Brevundimonas</taxon>
    </lineage>
</organism>
<keyword evidence="3" id="KW-1185">Reference proteome</keyword>
<feature type="chain" id="PRO_5030775038" evidence="1">
    <location>
        <begin position="22"/>
        <end position="70"/>
    </location>
</feature>
<dbReference type="AlphaFoldDB" id="A0A7W7ISE2"/>
<accession>A0A7W7ISE2</accession>
<dbReference type="RefSeq" id="WP_184273430.1">
    <property type="nucleotide sequence ID" value="NZ_JACHKY010000007.1"/>
</dbReference>
<evidence type="ECO:0000256" key="1">
    <source>
        <dbReference type="SAM" id="SignalP"/>
    </source>
</evidence>
<proteinExistence type="predicted"/>
<protein>
    <submittedName>
        <fullName evidence="2">Uncharacterized protein</fullName>
    </submittedName>
</protein>
<dbReference type="Proteomes" id="UP000539957">
    <property type="component" value="Unassembled WGS sequence"/>
</dbReference>
<sequence>MFGFRKARARLRLDAANRAFAAAYAARLAAEAEPITQTIGHTRAALQRARAEQMAAELAYAAVAPKPLHA</sequence>
<reference evidence="2 3" key="1">
    <citation type="submission" date="2020-08" db="EMBL/GenBank/DDBJ databases">
        <title>Functional genomics of gut bacteria from endangered species of beetles.</title>
        <authorList>
            <person name="Carlos-Shanley C."/>
        </authorList>
    </citation>
    <scope>NUCLEOTIDE SEQUENCE [LARGE SCALE GENOMIC DNA]</scope>
    <source>
        <strain evidence="2 3">S00123</strain>
    </source>
</reference>
<comment type="caution">
    <text evidence="2">The sequence shown here is derived from an EMBL/GenBank/DDBJ whole genome shotgun (WGS) entry which is preliminary data.</text>
</comment>
<evidence type="ECO:0000313" key="3">
    <source>
        <dbReference type="Proteomes" id="UP000539957"/>
    </source>
</evidence>
<name>A0A7W7ISE2_9CAUL</name>
<gene>
    <name evidence="2" type="ORF">HNP32_003446</name>
</gene>